<evidence type="ECO:0000313" key="1">
    <source>
        <dbReference type="EMBL" id="KON32168.1"/>
    </source>
</evidence>
<dbReference type="Proteomes" id="UP000054016">
    <property type="component" value="Unassembled WGS sequence"/>
</dbReference>
<evidence type="ECO:0000313" key="2">
    <source>
        <dbReference type="Proteomes" id="UP000054016"/>
    </source>
</evidence>
<sequence>MNGRERFEKDLTALMTRLTVDVEKEVENKLNMLKDWLVNLQKKNVVKINHSVMELVCAKYLILRGYEVQLEYQLSDLLTCDLYSMKGYGNFIVEIETGFIPPEYALCPLTYTSARLASKIIRYNSFAGKFALGMPPHYILPFPHALAKPPRKRTAEEIESIKKLCDKYYQTPPVTEEEIRNARIQEIYIIDVDHAKVQEIDPETYMKRALHRGMLSDYSAS</sequence>
<comment type="caution">
    <text evidence="1">The sequence shown here is derived from an EMBL/GenBank/DDBJ whole genome shotgun (WGS) entry which is preliminary data.</text>
</comment>
<organism evidence="1 2">
    <name type="scientific">miscellaneous Crenarchaeota group-1 archaeon SG8-32-3</name>
    <dbReference type="NCBI Taxonomy" id="1685125"/>
    <lineage>
        <taxon>Archaea</taxon>
        <taxon>Candidatus Bathyarchaeota</taxon>
        <taxon>MCG-1</taxon>
    </lineage>
</organism>
<gene>
    <name evidence="1" type="ORF">AC478_01120</name>
</gene>
<dbReference type="AlphaFoldDB" id="A0A0M0BU70"/>
<dbReference type="EMBL" id="LFWV01000010">
    <property type="protein sequence ID" value="KON32168.1"/>
    <property type="molecule type" value="Genomic_DNA"/>
</dbReference>
<name>A0A0M0BU70_9ARCH</name>
<accession>A0A0M0BU70</accession>
<reference evidence="2" key="1">
    <citation type="submission" date="2015-06" db="EMBL/GenBank/DDBJ databases">
        <title>New insights into the roles of widespread benthic archaea in carbon and nitrogen cycling.</title>
        <authorList>
            <person name="Lazar C.S."/>
            <person name="Baker B.J."/>
            <person name="Seitz K.W."/>
            <person name="Hyde A.S."/>
            <person name="Dick G.J."/>
            <person name="Hinrichs K.-U."/>
            <person name="Teske A.P."/>
        </authorList>
    </citation>
    <scope>NUCLEOTIDE SEQUENCE [LARGE SCALE GENOMIC DNA]</scope>
</reference>
<protein>
    <submittedName>
        <fullName evidence="1">Uncharacterized protein</fullName>
    </submittedName>
</protein>
<proteinExistence type="predicted"/>